<dbReference type="Proteomes" id="UP000061809">
    <property type="component" value="Chromosome"/>
</dbReference>
<keyword evidence="3" id="KW-0804">Transcription</keyword>
<organism evidence="5 7">
    <name type="scientific">Bacteroides cellulosilyticus</name>
    <dbReference type="NCBI Taxonomy" id="246787"/>
    <lineage>
        <taxon>Bacteria</taxon>
        <taxon>Pseudomonadati</taxon>
        <taxon>Bacteroidota</taxon>
        <taxon>Bacteroidia</taxon>
        <taxon>Bacteroidales</taxon>
        <taxon>Bacteroidaceae</taxon>
        <taxon>Bacteroides</taxon>
    </lineage>
</organism>
<dbReference type="Pfam" id="PF13377">
    <property type="entry name" value="Peripla_BP_3"/>
    <property type="match status" value="1"/>
</dbReference>
<evidence type="ECO:0000256" key="2">
    <source>
        <dbReference type="ARBA" id="ARBA00023125"/>
    </source>
</evidence>
<feature type="domain" description="HTH araC/xylS-type" evidence="4">
    <location>
        <begin position="284"/>
        <end position="382"/>
    </location>
</feature>
<dbReference type="Proteomes" id="UP000448877">
    <property type="component" value="Unassembled WGS sequence"/>
</dbReference>
<dbReference type="RefSeq" id="WP_007210118.1">
    <property type="nucleotide sequence ID" value="NZ_CABMLT010000006.1"/>
</dbReference>
<dbReference type="PANTHER" id="PTHR30146">
    <property type="entry name" value="LACI-RELATED TRANSCRIPTIONAL REPRESSOR"/>
    <property type="match status" value="1"/>
</dbReference>
<dbReference type="eggNOG" id="COG4977">
    <property type="taxonomic scope" value="Bacteria"/>
</dbReference>
<evidence type="ECO:0000256" key="1">
    <source>
        <dbReference type="ARBA" id="ARBA00023015"/>
    </source>
</evidence>
<dbReference type="KEGG" id="bcel:BcellWH2_01737"/>
<evidence type="ECO:0000313" key="6">
    <source>
        <dbReference type="EMBL" id="KAA5423728.1"/>
    </source>
</evidence>
<dbReference type="Gene3D" id="3.40.50.2300">
    <property type="match status" value="2"/>
</dbReference>
<dbReference type="EMBL" id="CP012801">
    <property type="protein sequence ID" value="ALJ58990.1"/>
    <property type="molecule type" value="Genomic_DNA"/>
</dbReference>
<dbReference type="Gene3D" id="1.10.10.60">
    <property type="entry name" value="Homeodomain-like"/>
    <property type="match status" value="1"/>
</dbReference>
<dbReference type="PROSITE" id="PS01124">
    <property type="entry name" value="HTH_ARAC_FAMILY_2"/>
    <property type="match status" value="1"/>
</dbReference>
<dbReference type="GO" id="GO:0003700">
    <property type="term" value="F:DNA-binding transcription factor activity"/>
    <property type="evidence" value="ECO:0007669"/>
    <property type="project" value="InterPro"/>
</dbReference>
<evidence type="ECO:0000313" key="5">
    <source>
        <dbReference type="EMBL" id="ALJ58990.1"/>
    </source>
</evidence>
<evidence type="ECO:0000313" key="7">
    <source>
        <dbReference type="Proteomes" id="UP000061809"/>
    </source>
</evidence>
<dbReference type="SUPFAM" id="SSF53822">
    <property type="entry name" value="Periplasmic binding protein-like I"/>
    <property type="match status" value="1"/>
</dbReference>
<evidence type="ECO:0000259" key="4">
    <source>
        <dbReference type="PROSITE" id="PS01124"/>
    </source>
</evidence>
<dbReference type="eggNOG" id="COG1609">
    <property type="taxonomic scope" value="Bacteria"/>
</dbReference>
<name>A0A0P0FUP8_9BACE</name>
<dbReference type="Pfam" id="PF12833">
    <property type="entry name" value="HTH_18"/>
    <property type="match status" value="1"/>
</dbReference>
<dbReference type="AlphaFoldDB" id="A0A0P0FUP8"/>
<evidence type="ECO:0000256" key="3">
    <source>
        <dbReference type="ARBA" id="ARBA00023163"/>
    </source>
</evidence>
<dbReference type="SMART" id="SM00342">
    <property type="entry name" value="HTH_ARAC"/>
    <property type="match status" value="1"/>
</dbReference>
<dbReference type="InterPro" id="IPR028082">
    <property type="entry name" value="Peripla_BP_I"/>
</dbReference>
<dbReference type="InterPro" id="IPR046335">
    <property type="entry name" value="LacI/GalR-like_sensor"/>
</dbReference>
<dbReference type="SUPFAM" id="SSF46689">
    <property type="entry name" value="Homeodomain-like"/>
    <property type="match status" value="2"/>
</dbReference>
<dbReference type="STRING" id="246787.BcellWH2_01737"/>
<dbReference type="PATRIC" id="fig|246787.4.peg.1787"/>
<dbReference type="CDD" id="cd01543">
    <property type="entry name" value="PBP1_XylR"/>
    <property type="match status" value="1"/>
</dbReference>
<keyword evidence="1" id="KW-0805">Transcription regulation</keyword>
<gene>
    <name evidence="5" type="primary">xylR_1</name>
    <name evidence="5" type="ORF">BcellWH2_01737</name>
    <name evidence="6" type="ORF">F2Y81_00865</name>
</gene>
<proteinExistence type="predicted"/>
<sequence length="386" mass="44621">MIRLILLTDFTEAFAHNLLRGILEYSKEREPWVVCRMPPSYKQSHGIPGVLKWAKKWQADAIIAQFDDDDEVELFRENGIIALAQDFKSRFSVIPNITSEYKLTGQMAADFFLQKGFRNFAFYGYENVVWSEERCMGFRDRIIEKGFGDNFFEYQKQPLENLWYYESEPLASWIKSLPHPLALMACDDTQGNKIMEVCRVLGIKIPEEIAVLGVDNDEIICSLSDPPLSSVNLNIVKGGYEAAQLIERLMRDKEASCEDVVIHPTTITNRLSTDIYSTGDPYILVALKYIHQNLATKITVEDVVRQVPLSRRLLEIHFKQVTGSSIYQYIFNLRMERFSQLLLESSEPIADIAMSVGLSDYKNLARQFKLWKKYTPAEYRKIHRVK</sequence>
<accession>A0A0P0FUP8</accession>
<reference evidence="5 7" key="1">
    <citation type="journal article" date="2015" name="Science">
        <title>Genetic determinants of in vivo fitness and diet responsiveness in multiple human gut Bacteroides.</title>
        <authorList>
            <person name="Wu M."/>
            <person name="McNulty N.P."/>
            <person name="Rodionov D.A."/>
            <person name="Khoroshkin M.S."/>
            <person name="Griffin N.W."/>
            <person name="Cheng J."/>
            <person name="Latreille P."/>
            <person name="Kerstetter R.A."/>
            <person name="Terrapon N."/>
            <person name="Henrissat B."/>
            <person name="Osterman A.L."/>
            <person name="Gordon J.I."/>
        </authorList>
    </citation>
    <scope>NUCLEOTIDE SEQUENCE [LARGE SCALE GENOMIC DNA]</scope>
    <source>
        <strain evidence="5 7">WH2</strain>
    </source>
</reference>
<protein>
    <submittedName>
        <fullName evidence="6">DNA-binding transcriptional regulator</fullName>
    </submittedName>
    <submittedName>
        <fullName evidence="5">Xylose operon regulatory protein</fullName>
    </submittedName>
</protein>
<dbReference type="EMBL" id="VVYV01000001">
    <property type="protein sequence ID" value="KAA5423728.1"/>
    <property type="molecule type" value="Genomic_DNA"/>
</dbReference>
<reference evidence="6 8" key="2">
    <citation type="journal article" date="2019" name="Nat. Med.">
        <title>A library of human gut bacterial isolates paired with longitudinal multiomics data enables mechanistic microbiome research.</title>
        <authorList>
            <person name="Poyet M."/>
            <person name="Groussin M."/>
            <person name="Gibbons S.M."/>
            <person name="Avila-Pacheco J."/>
            <person name="Jiang X."/>
            <person name="Kearney S.M."/>
            <person name="Perrotta A.R."/>
            <person name="Berdy B."/>
            <person name="Zhao S."/>
            <person name="Lieberman T.D."/>
            <person name="Swanson P.K."/>
            <person name="Smith M."/>
            <person name="Roesemann S."/>
            <person name="Alexander J.E."/>
            <person name="Rich S.A."/>
            <person name="Livny J."/>
            <person name="Vlamakis H."/>
            <person name="Clish C."/>
            <person name="Bullock K."/>
            <person name="Deik A."/>
            <person name="Scott J."/>
            <person name="Pierce K.A."/>
            <person name="Xavier R.J."/>
            <person name="Alm E.J."/>
        </authorList>
    </citation>
    <scope>NUCLEOTIDE SEQUENCE [LARGE SCALE GENOMIC DNA]</scope>
    <source>
        <strain evidence="6 8">BIOML-A6</strain>
    </source>
</reference>
<dbReference type="GO" id="GO:0000976">
    <property type="term" value="F:transcription cis-regulatory region binding"/>
    <property type="evidence" value="ECO:0007669"/>
    <property type="project" value="TreeGrafter"/>
</dbReference>
<dbReference type="InterPro" id="IPR009057">
    <property type="entry name" value="Homeodomain-like_sf"/>
</dbReference>
<evidence type="ECO:0000313" key="8">
    <source>
        <dbReference type="Proteomes" id="UP000448877"/>
    </source>
</evidence>
<keyword evidence="2 6" id="KW-0238">DNA-binding</keyword>
<dbReference type="PANTHER" id="PTHR30146:SF24">
    <property type="entry name" value="XYLOSE OPERON REGULATORY PROTEIN"/>
    <property type="match status" value="1"/>
</dbReference>
<dbReference type="InterPro" id="IPR018060">
    <property type="entry name" value="HTH_AraC"/>
</dbReference>